<dbReference type="Gene3D" id="3.40.630.30">
    <property type="match status" value="1"/>
</dbReference>
<name>A0ABV6YLZ4_UNCEI</name>
<dbReference type="GO" id="GO:0016746">
    <property type="term" value="F:acyltransferase activity"/>
    <property type="evidence" value="ECO:0007669"/>
    <property type="project" value="UniProtKB-KW"/>
</dbReference>
<dbReference type="EC" id="2.3.-.-" evidence="2"/>
<proteinExistence type="predicted"/>
<protein>
    <submittedName>
        <fullName evidence="2">GNAT family N-acetyltransferase</fullName>
        <ecNumber evidence="2">2.3.-.-</ecNumber>
    </submittedName>
</protein>
<dbReference type="PANTHER" id="PTHR43792">
    <property type="entry name" value="GNAT FAMILY, PUTATIVE (AFU_ORTHOLOGUE AFUA_3G00765)-RELATED-RELATED"/>
    <property type="match status" value="1"/>
</dbReference>
<feature type="domain" description="N-acetyltransferase" evidence="1">
    <location>
        <begin position="7"/>
        <end position="164"/>
    </location>
</feature>
<keyword evidence="3" id="KW-1185">Reference proteome</keyword>
<evidence type="ECO:0000259" key="1">
    <source>
        <dbReference type="PROSITE" id="PS51186"/>
    </source>
</evidence>
<dbReference type="SUPFAM" id="SSF55729">
    <property type="entry name" value="Acyl-CoA N-acyltransferases (Nat)"/>
    <property type="match status" value="1"/>
</dbReference>
<reference evidence="2 3" key="1">
    <citation type="submission" date="2024-09" db="EMBL/GenBank/DDBJ databases">
        <authorList>
            <person name="D'Angelo T."/>
        </authorList>
    </citation>
    <scope>NUCLEOTIDE SEQUENCE [LARGE SCALE GENOMIC DNA]</scope>
    <source>
        <strain evidence="2">SAG AM-320-E07</strain>
    </source>
</reference>
<sequence>MIETKRLILRPMTPEDTDDLLLVFSDPEVMASFGGQLFDHAQMTRWVQCNLKHQETHGYGLFSVLLKDDAQLIGDCGLEHMDVAGSPEIELGYDLRSDYWGRGLATEAAGAVRDFAWQHLPLRRLISLIRPANVASRRVAEKIGMAKESEIVRGESTYWIYALARDATPQTFMNGSEQS</sequence>
<evidence type="ECO:0000313" key="3">
    <source>
        <dbReference type="Proteomes" id="UP001593833"/>
    </source>
</evidence>
<accession>A0ABV6YLZ4</accession>
<comment type="caution">
    <text evidence="2">The sequence shown here is derived from an EMBL/GenBank/DDBJ whole genome shotgun (WGS) entry which is preliminary data.</text>
</comment>
<keyword evidence="2" id="KW-0808">Transferase</keyword>
<gene>
    <name evidence="2" type="ORF">ACFL6M_07075</name>
</gene>
<dbReference type="PANTHER" id="PTHR43792:SF1">
    <property type="entry name" value="N-ACETYLTRANSFERASE DOMAIN-CONTAINING PROTEIN"/>
    <property type="match status" value="1"/>
</dbReference>
<dbReference type="PROSITE" id="PS51186">
    <property type="entry name" value="GNAT"/>
    <property type="match status" value="1"/>
</dbReference>
<dbReference type="InterPro" id="IPR051531">
    <property type="entry name" value="N-acetyltransferase"/>
</dbReference>
<dbReference type="InterPro" id="IPR000182">
    <property type="entry name" value="GNAT_dom"/>
</dbReference>
<dbReference type="EMBL" id="JBHPKH010000130">
    <property type="protein sequence ID" value="MFC1573344.1"/>
    <property type="molecule type" value="Genomic_DNA"/>
</dbReference>
<dbReference type="Proteomes" id="UP001593833">
    <property type="component" value="Unassembled WGS sequence"/>
</dbReference>
<organism evidence="2 3">
    <name type="scientific">Eiseniibacteriota bacterium</name>
    <dbReference type="NCBI Taxonomy" id="2212470"/>
    <lineage>
        <taxon>Bacteria</taxon>
        <taxon>Candidatus Eiseniibacteriota</taxon>
    </lineage>
</organism>
<keyword evidence="2" id="KW-0012">Acyltransferase</keyword>
<evidence type="ECO:0000313" key="2">
    <source>
        <dbReference type="EMBL" id="MFC1573344.1"/>
    </source>
</evidence>
<dbReference type="Pfam" id="PF13302">
    <property type="entry name" value="Acetyltransf_3"/>
    <property type="match status" value="1"/>
</dbReference>
<dbReference type="InterPro" id="IPR016181">
    <property type="entry name" value="Acyl_CoA_acyltransferase"/>
</dbReference>